<dbReference type="GO" id="GO:0009236">
    <property type="term" value="P:cobalamin biosynthetic process"/>
    <property type="evidence" value="ECO:0007669"/>
    <property type="project" value="UniProtKB-UniRule"/>
</dbReference>
<dbReference type="PANTHER" id="PTHR21343:SF1">
    <property type="entry name" value="COBYRIC ACID SYNTHASE"/>
    <property type="match status" value="1"/>
</dbReference>
<dbReference type="SUPFAM" id="SSF52540">
    <property type="entry name" value="P-loop containing nucleoside triphosphate hydrolases"/>
    <property type="match status" value="1"/>
</dbReference>
<evidence type="ECO:0000256" key="2">
    <source>
        <dbReference type="ARBA" id="ARBA00022573"/>
    </source>
</evidence>
<gene>
    <name evidence="4 6" type="primary">cobQ</name>
    <name evidence="6" type="ORF">ENSA7_79040</name>
</gene>
<dbReference type="Pfam" id="PF01656">
    <property type="entry name" value="CbiA"/>
    <property type="match status" value="1"/>
</dbReference>
<organism evidence="6 7">
    <name type="scientific">Enhygromyxa salina</name>
    <dbReference type="NCBI Taxonomy" id="215803"/>
    <lineage>
        <taxon>Bacteria</taxon>
        <taxon>Pseudomonadati</taxon>
        <taxon>Myxococcota</taxon>
        <taxon>Polyangia</taxon>
        <taxon>Nannocystales</taxon>
        <taxon>Nannocystaceae</taxon>
        <taxon>Enhygromyxa</taxon>
    </lineage>
</organism>
<dbReference type="NCBIfam" id="NF001989">
    <property type="entry name" value="PRK00784.1"/>
    <property type="match status" value="1"/>
</dbReference>
<feature type="domain" description="CobQ/CobB/MinD/ParA nucleotide binding" evidence="5">
    <location>
        <begin position="1"/>
        <end position="238"/>
    </location>
</feature>
<dbReference type="GO" id="GO:0015420">
    <property type="term" value="F:ABC-type vitamin B12 transporter activity"/>
    <property type="evidence" value="ECO:0007669"/>
    <property type="project" value="UniProtKB-UniRule"/>
</dbReference>
<comment type="function">
    <text evidence="4">Catalyzes amidations at positions B, D, E, and G on adenosylcobyrinic A,C-diamide. NH(2) groups are provided by glutamine, and one molecule of ATP is hydrogenolyzed for each amidation.</text>
</comment>
<dbReference type="AlphaFoldDB" id="A0A2S9XLY3"/>
<evidence type="ECO:0000313" key="6">
    <source>
        <dbReference type="EMBL" id="PRP93863.1"/>
    </source>
</evidence>
<dbReference type="GO" id="GO:0003824">
    <property type="term" value="F:catalytic activity"/>
    <property type="evidence" value="ECO:0007669"/>
    <property type="project" value="InterPro"/>
</dbReference>
<evidence type="ECO:0000313" key="7">
    <source>
        <dbReference type="Proteomes" id="UP000238823"/>
    </source>
</evidence>
<keyword evidence="3 4" id="KW-0315">Glutamine amidotransferase</keyword>
<dbReference type="Gene3D" id="3.40.50.300">
    <property type="entry name" value="P-loop containing nucleotide triphosphate hydrolases"/>
    <property type="match status" value="1"/>
</dbReference>
<reference evidence="6 7" key="1">
    <citation type="submission" date="2018-03" db="EMBL/GenBank/DDBJ databases">
        <title>Draft Genome Sequences of the Obligatory Marine Myxobacteria Enhygromyxa salina SWB007.</title>
        <authorList>
            <person name="Poehlein A."/>
            <person name="Moghaddam J.A."/>
            <person name="Harms H."/>
            <person name="Alanjari M."/>
            <person name="Koenig G.M."/>
            <person name="Daniel R."/>
            <person name="Schaeberle T.F."/>
        </authorList>
    </citation>
    <scope>NUCLEOTIDE SEQUENCE [LARGE SCALE GENOMIC DNA]</scope>
    <source>
        <strain evidence="6 7">SWB007</strain>
    </source>
</reference>
<dbReference type="PANTHER" id="PTHR21343">
    <property type="entry name" value="DETHIOBIOTIN SYNTHETASE"/>
    <property type="match status" value="1"/>
</dbReference>
<proteinExistence type="inferred from homology"/>
<comment type="caution">
    <text evidence="4">Lacks conserved residue(s) required for the propagation of feature annotation.</text>
</comment>
<evidence type="ECO:0000256" key="1">
    <source>
        <dbReference type="ARBA" id="ARBA00004953"/>
    </source>
</evidence>
<dbReference type="UniPathway" id="UPA00148"/>
<comment type="caution">
    <text evidence="6">The sequence shown here is derived from an EMBL/GenBank/DDBJ whole genome shotgun (WGS) entry which is preliminary data.</text>
</comment>
<dbReference type="InterPro" id="IPR002586">
    <property type="entry name" value="CobQ/CobB/MinD/ParA_Nub-bd_dom"/>
</dbReference>
<evidence type="ECO:0000259" key="5">
    <source>
        <dbReference type="Pfam" id="PF01656"/>
    </source>
</evidence>
<dbReference type="HAMAP" id="MF_00028">
    <property type="entry name" value="CobQ"/>
    <property type="match status" value="1"/>
</dbReference>
<accession>A0A2S9XLY3</accession>
<protein>
    <recommendedName>
        <fullName evidence="4">Cobyric acid synthase</fullName>
    </recommendedName>
</protein>
<evidence type="ECO:0000256" key="4">
    <source>
        <dbReference type="HAMAP-Rule" id="MF_00028"/>
    </source>
</evidence>
<sequence>MIQATSSNAGKTTLVAGLCRLLSNRGFRVAPFKSQNMALNVYVTDDGGEIARATAMQARAARQEPTLHMNPLLLKPKLDDVAQLIVHGKPHMDVSARDYFLCGQTSELQELKLAAIRESIAYLQRHYDVIVAEGAGSCAEPNLREIDVVNMGLAHELGAKVFVVVDLDLGGAFADILGSLEVMKHTTPADIDLIAGFILNKFRGDRAVLQPAIDFTAAYTSIPIVGVLPFVANLELEEEDRIREQQCEAPEIDIAVIYLPHVSNASRLPFSEPVTT</sequence>
<comment type="pathway">
    <text evidence="1 4">Cofactor biosynthesis; adenosylcobalamin biosynthesis.</text>
</comment>
<dbReference type="InterPro" id="IPR027417">
    <property type="entry name" value="P-loop_NTPase"/>
</dbReference>
<dbReference type="Proteomes" id="UP000238823">
    <property type="component" value="Unassembled WGS sequence"/>
</dbReference>
<dbReference type="EMBL" id="PVNL01000146">
    <property type="protein sequence ID" value="PRP93863.1"/>
    <property type="molecule type" value="Genomic_DNA"/>
</dbReference>
<dbReference type="RefSeq" id="WP_106094664.1">
    <property type="nucleotide sequence ID" value="NZ_PVNL01000146.1"/>
</dbReference>
<comment type="similarity">
    <text evidence="4">Belongs to the CobB/CobQ family. CobQ subfamily.</text>
</comment>
<evidence type="ECO:0000256" key="3">
    <source>
        <dbReference type="ARBA" id="ARBA00022962"/>
    </source>
</evidence>
<name>A0A2S9XLY3_9BACT</name>
<dbReference type="InterPro" id="IPR004459">
    <property type="entry name" value="CobQ_synth"/>
</dbReference>
<keyword evidence="2 4" id="KW-0169">Cobalamin biosynthesis</keyword>